<protein>
    <recommendedName>
        <fullName evidence="3">RRM domain-containing protein</fullName>
    </recommendedName>
</protein>
<dbReference type="InterPro" id="IPR032675">
    <property type="entry name" value="LRR_dom_sf"/>
</dbReference>
<organism evidence="1 2">
    <name type="scientific">Pseudolycoriella hygida</name>
    <dbReference type="NCBI Taxonomy" id="35572"/>
    <lineage>
        <taxon>Eukaryota</taxon>
        <taxon>Metazoa</taxon>
        <taxon>Ecdysozoa</taxon>
        <taxon>Arthropoda</taxon>
        <taxon>Hexapoda</taxon>
        <taxon>Insecta</taxon>
        <taxon>Pterygota</taxon>
        <taxon>Neoptera</taxon>
        <taxon>Endopterygota</taxon>
        <taxon>Diptera</taxon>
        <taxon>Nematocera</taxon>
        <taxon>Sciaroidea</taxon>
        <taxon>Sciaridae</taxon>
        <taxon>Pseudolycoriella</taxon>
    </lineage>
</organism>
<dbReference type="OrthoDB" id="7776665at2759"/>
<name>A0A9Q0NC54_9DIPT</name>
<evidence type="ECO:0000313" key="2">
    <source>
        <dbReference type="Proteomes" id="UP001151699"/>
    </source>
</evidence>
<dbReference type="InterPro" id="IPR035979">
    <property type="entry name" value="RBD_domain_sf"/>
</dbReference>
<dbReference type="Proteomes" id="UP001151699">
    <property type="component" value="Chromosome A"/>
</dbReference>
<dbReference type="SUPFAM" id="SSF52047">
    <property type="entry name" value="RNI-like"/>
    <property type="match status" value="1"/>
</dbReference>
<proteinExistence type="predicted"/>
<evidence type="ECO:0008006" key="3">
    <source>
        <dbReference type="Google" id="ProtNLM"/>
    </source>
</evidence>
<gene>
    <name evidence="1" type="ORF">Bhyg_01822</name>
</gene>
<accession>A0A9Q0NC54</accession>
<dbReference type="EMBL" id="WJQU01000001">
    <property type="protein sequence ID" value="KAJ6646609.1"/>
    <property type="molecule type" value="Genomic_DNA"/>
</dbReference>
<reference evidence="1" key="1">
    <citation type="submission" date="2022-07" db="EMBL/GenBank/DDBJ databases">
        <authorList>
            <person name="Trinca V."/>
            <person name="Uliana J.V.C."/>
            <person name="Torres T.T."/>
            <person name="Ward R.J."/>
            <person name="Monesi N."/>
        </authorList>
    </citation>
    <scope>NUCLEOTIDE SEQUENCE</scope>
    <source>
        <strain evidence="1">HSMRA1968</strain>
        <tissue evidence="1">Whole embryos</tissue>
    </source>
</reference>
<dbReference type="GO" id="GO:0003676">
    <property type="term" value="F:nucleic acid binding"/>
    <property type="evidence" value="ECO:0007669"/>
    <property type="project" value="InterPro"/>
</dbReference>
<keyword evidence="2" id="KW-1185">Reference proteome</keyword>
<comment type="caution">
    <text evidence="1">The sequence shown here is derived from an EMBL/GenBank/DDBJ whole genome shotgun (WGS) entry which is preliminary data.</text>
</comment>
<evidence type="ECO:0000313" key="1">
    <source>
        <dbReference type="EMBL" id="KAJ6646609.1"/>
    </source>
</evidence>
<dbReference type="SUPFAM" id="SSF54928">
    <property type="entry name" value="RNA-binding domain, RBD"/>
    <property type="match status" value="1"/>
</dbReference>
<sequence>MPFVWNDEDCLQTSTDFDKSQYTIVRKLYFSFKDQVKDAQWIRDNFEICGDIEQIDIFYGENSGSWAHVTFSTDEGAYRAFTEGSKFEEICEILPADTWSQPSSVPCMEPVEKDTVADLLTKFDVISRDSEKDQKSLFDLLRTLISISSKSNSDLLKETLNNRILPSVKRFDFQLSDYTNRSAISLSETRSILRCIGSHISELGIYFRMDKYPKNVERYFYKMCQYIGPNLKTIRLKYVPSDQGWLLHLKPLLNQIELLDIRTFNYDFEYDIDFQQYCPNLKTLKIYMNLNGTLLSKKQPKLERISILNNQYMEERLVLEFMKNNPQLLYLKIEANDSNNLLKQIPLHLPNVEKLCLYEGYPDIYAENVEHLTAMTNLKKLKLMYLNPDKFDGILNCLAKFTQLEELKLHIFYEGIDSVDLDEMYRPNCDFIVTLAQQLIHLECFHIRYCGIDEETVKNFIRNAVNLKHLAMYRCGLEITDTMLETIDAIRRTSTLLTLCADKIHPQLNKEKTYSHLKLVILS</sequence>
<dbReference type="Gene3D" id="3.80.10.10">
    <property type="entry name" value="Ribonuclease Inhibitor"/>
    <property type="match status" value="1"/>
</dbReference>
<dbReference type="AlphaFoldDB" id="A0A9Q0NC54"/>